<dbReference type="EMBL" id="CP038439">
    <property type="protein sequence ID" value="QBX33976.1"/>
    <property type="molecule type" value="Genomic_DNA"/>
</dbReference>
<evidence type="ECO:0000259" key="1">
    <source>
        <dbReference type="Pfam" id="PF13403"/>
    </source>
</evidence>
<dbReference type="Proteomes" id="UP000296374">
    <property type="component" value="Chromosome"/>
</dbReference>
<evidence type="ECO:0000313" key="3">
    <source>
        <dbReference type="Proteomes" id="UP000296374"/>
    </source>
</evidence>
<dbReference type="RefSeq" id="WP_135312269.1">
    <property type="nucleotide sequence ID" value="NZ_CP038439.1"/>
</dbReference>
<name>A0A4P7HIV0_9RHOB</name>
<sequence>MPFLTELQGATISVEADTPVVTFPETGVLNSFGESRQFDDYNVLKDSTPNQTAPGDFIAPVFTEQVNGQPVDTPFPGTFVGSGTFGNGSLSIGTDPLPISGIELLRVNLTLNGVSADYFQADGKIYAITEQALDANSLGVTGSVSLSGLPLPLPEGTTLANLNEAISGVPGVGGLLDDLIDDTGSLTQNLLNTVATSVDVNTDVNLTVPGDDINALVCFATGSMILTPGGYQAVENLKAGDLVCTKDNGDAPISWIGSRAVSAATLAEYPGLRPIRIAAGALGSGLPSSDLVVSPQHRVLVRSAVAQKMFGTNEVLVAAKQLLQLDGIDIATDLASVVYVHFMFDQHQVVIANGAETESMFTGPQALKSVGRAARAEIFALFPHLADKDYAPQGARMLPSGRMARKLVSRHIQHRKQLV</sequence>
<accession>A0A4P7HIV0</accession>
<reference evidence="3" key="1">
    <citation type="submission" date="2019-03" db="EMBL/GenBank/DDBJ databases">
        <authorList>
            <person name="Li J."/>
        </authorList>
    </citation>
    <scope>NUCLEOTIDE SEQUENCE [LARGE SCALE GENOMIC DNA]</scope>
    <source>
        <strain evidence="3">2251</strain>
    </source>
</reference>
<proteinExistence type="predicted"/>
<protein>
    <submittedName>
        <fullName evidence="2">Hint domain-containing protein</fullName>
    </submittedName>
</protein>
<dbReference type="InterPro" id="IPR036844">
    <property type="entry name" value="Hint_dom_sf"/>
</dbReference>
<evidence type="ECO:0000313" key="2">
    <source>
        <dbReference type="EMBL" id="QBX33976.1"/>
    </source>
</evidence>
<dbReference type="Gene3D" id="2.170.16.10">
    <property type="entry name" value="Hedgehog/Intein (Hint) domain"/>
    <property type="match status" value="1"/>
</dbReference>
<dbReference type="Pfam" id="PF13403">
    <property type="entry name" value="Hint_2"/>
    <property type="match status" value="1"/>
</dbReference>
<dbReference type="SUPFAM" id="SSF51294">
    <property type="entry name" value="Hedgehog/intein (Hint) domain"/>
    <property type="match status" value="1"/>
</dbReference>
<dbReference type="KEGG" id="plia:E4191_04085"/>
<organism evidence="2 3">
    <name type="scientific">Paracoccus liaowanqingii</name>
    <dbReference type="NCBI Taxonomy" id="2560053"/>
    <lineage>
        <taxon>Bacteria</taxon>
        <taxon>Pseudomonadati</taxon>
        <taxon>Pseudomonadota</taxon>
        <taxon>Alphaproteobacteria</taxon>
        <taxon>Rhodobacterales</taxon>
        <taxon>Paracoccaceae</taxon>
        <taxon>Paracoccus</taxon>
    </lineage>
</organism>
<dbReference type="InterPro" id="IPR028992">
    <property type="entry name" value="Hedgehog/Intein_dom"/>
</dbReference>
<dbReference type="AlphaFoldDB" id="A0A4P7HIV0"/>
<feature type="domain" description="Hedgehog/Intein (Hint)" evidence="1">
    <location>
        <begin position="217"/>
        <end position="363"/>
    </location>
</feature>
<gene>
    <name evidence="2" type="ORF">E4191_04085</name>
</gene>